<organism evidence="1">
    <name type="scientific">Planktothricoides sp. SpSt-374</name>
    <dbReference type="NCBI Taxonomy" id="2282167"/>
    <lineage>
        <taxon>Bacteria</taxon>
        <taxon>Bacillati</taxon>
        <taxon>Cyanobacteriota</taxon>
        <taxon>Cyanophyceae</taxon>
        <taxon>Oscillatoriophycideae</taxon>
        <taxon>Oscillatoriales</taxon>
        <taxon>Oscillatoriaceae</taxon>
        <taxon>Planktothricoides</taxon>
    </lineage>
</organism>
<reference evidence="1" key="1">
    <citation type="journal article" date="2020" name="mSystems">
        <title>Genome- and Community-Level Interaction Insights into Carbon Utilization and Element Cycling Functions of Hydrothermarchaeota in Hydrothermal Sediment.</title>
        <authorList>
            <person name="Zhou Z."/>
            <person name="Liu Y."/>
            <person name="Xu W."/>
            <person name="Pan J."/>
            <person name="Luo Z.H."/>
            <person name="Li M."/>
        </authorList>
    </citation>
    <scope>NUCLEOTIDE SEQUENCE [LARGE SCALE GENOMIC DNA]</scope>
    <source>
        <strain evidence="1">SpSt-374</strain>
    </source>
</reference>
<proteinExistence type="predicted"/>
<protein>
    <submittedName>
        <fullName evidence="1">Uncharacterized protein</fullName>
    </submittedName>
</protein>
<sequence length="71" mass="7819">MTPINLIPGAIIEIMASVSSTGCLTLADRYGLLAAILEENITDEERHCLDRLFRSLYRGRVAVVNELSSII</sequence>
<accession>A0A7C3ZLG3</accession>
<dbReference type="AlphaFoldDB" id="A0A7C3ZLG3"/>
<name>A0A7C3ZLG3_9CYAN</name>
<gene>
    <name evidence="1" type="ORF">ENR15_14330</name>
</gene>
<comment type="caution">
    <text evidence="1">The sequence shown here is derived from an EMBL/GenBank/DDBJ whole genome shotgun (WGS) entry which is preliminary data.</text>
</comment>
<evidence type="ECO:0000313" key="1">
    <source>
        <dbReference type="EMBL" id="HGG01785.1"/>
    </source>
</evidence>
<dbReference type="EMBL" id="DSPX01000144">
    <property type="protein sequence ID" value="HGG01785.1"/>
    <property type="molecule type" value="Genomic_DNA"/>
</dbReference>